<keyword evidence="2" id="KW-0547">Nucleotide-binding</keyword>
<dbReference type="EMBL" id="NHMM01000001">
    <property type="protein sequence ID" value="OUT24179.1"/>
    <property type="molecule type" value="Genomic_DNA"/>
</dbReference>
<evidence type="ECO:0000256" key="4">
    <source>
        <dbReference type="ARBA" id="ARBA00023146"/>
    </source>
</evidence>
<dbReference type="InterPro" id="IPR044136">
    <property type="entry name" value="Lys-tRNA-ligase_II_N"/>
</dbReference>
<evidence type="ECO:0000256" key="5">
    <source>
        <dbReference type="ARBA" id="ARBA00030563"/>
    </source>
</evidence>
<dbReference type="HOGENOM" id="CLU_008255_6_0_1"/>
<feature type="domain" description="Aminoacyl-transfer RNA synthetases class-II family profile" evidence="6">
    <location>
        <begin position="226"/>
        <end position="567"/>
    </location>
</feature>
<dbReference type="PANTHER" id="PTHR42918">
    <property type="entry name" value="LYSYL-TRNA SYNTHETASE"/>
    <property type="match status" value="1"/>
</dbReference>
<dbReference type="SUPFAM" id="SSF55681">
    <property type="entry name" value="Class II aaRS and biotin synthetases"/>
    <property type="match status" value="1"/>
</dbReference>
<evidence type="ECO:0000259" key="6">
    <source>
        <dbReference type="PROSITE" id="PS50862"/>
    </source>
</evidence>
<name>A0A099P032_PICKU</name>
<dbReference type="InterPro" id="IPR004365">
    <property type="entry name" value="NA-bd_OB_tRNA"/>
</dbReference>
<keyword evidence="3" id="KW-0067">ATP-binding</keyword>
<accession>A0A099P032</accession>
<dbReference type="GO" id="GO:0000049">
    <property type="term" value="F:tRNA binding"/>
    <property type="evidence" value="ECO:0007669"/>
    <property type="project" value="TreeGrafter"/>
</dbReference>
<dbReference type="VEuPathDB" id="FungiDB:C5L36_0C05520"/>
<proteinExistence type="predicted"/>
<evidence type="ECO:0000256" key="1">
    <source>
        <dbReference type="ARBA" id="ARBA00022598"/>
    </source>
</evidence>
<dbReference type="InterPro" id="IPR004364">
    <property type="entry name" value="Aa-tRNA-synt_II"/>
</dbReference>
<evidence type="ECO:0000313" key="8">
    <source>
        <dbReference type="EMBL" id="OUT24179.1"/>
    </source>
</evidence>
<dbReference type="EMBL" id="JQFK01000037">
    <property type="protein sequence ID" value="KGK37426.1"/>
    <property type="molecule type" value="Genomic_DNA"/>
</dbReference>
<dbReference type="GO" id="GO:0004824">
    <property type="term" value="F:lysine-tRNA ligase activity"/>
    <property type="evidence" value="ECO:0007669"/>
    <property type="project" value="EnsemblFungi"/>
</dbReference>
<dbReference type="Pfam" id="PF01336">
    <property type="entry name" value="tRNA_anti-codon"/>
    <property type="match status" value="1"/>
</dbReference>
<comment type="caution">
    <text evidence="7">The sequence shown here is derived from an EMBL/GenBank/DDBJ whole genome shotgun (WGS) entry which is preliminary data.</text>
</comment>
<evidence type="ECO:0000313" key="7">
    <source>
        <dbReference type="EMBL" id="KGK37426.1"/>
    </source>
</evidence>
<dbReference type="CDD" id="cd04322">
    <property type="entry name" value="LysRS_N"/>
    <property type="match status" value="1"/>
</dbReference>
<dbReference type="eggNOG" id="KOG1885">
    <property type="taxonomic scope" value="Eukaryota"/>
</dbReference>
<dbReference type="PRINTS" id="PR00982">
    <property type="entry name" value="TRNASYNTHLYS"/>
</dbReference>
<dbReference type="SUPFAM" id="SSF50249">
    <property type="entry name" value="Nucleic acid-binding proteins"/>
    <property type="match status" value="1"/>
</dbReference>
<dbReference type="GO" id="GO:0070154">
    <property type="term" value="P:mitochondrial lysyl-tRNA aminoacylation"/>
    <property type="evidence" value="ECO:0007669"/>
    <property type="project" value="EnsemblFungi"/>
</dbReference>
<protein>
    <recommendedName>
        <fullName evidence="5">Lysyl-tRNA synthetase</fullName>
    </recommendedName>
</protein>
<dbReference type="AlphaFoldDB" id="A0A099P032"/>
<organism evidence="7 9">
    <name type="scientific">Pichia kudriavzevii</name>
    <name type="common">Yeast</name>
    <name type="synonym">Issatchenkia orientalis</name>
    <dbReference type="NCBI Taxonomy" id="4909"/>
    <lineage>
        <taxon>Eukaryota</taxon>
        <taxon>Fungi</taxon>
        <taxon>Dikarya</taxon>
        <taxon>Ascomycota</taxon>
        <taxon>Saccharomycotina</taxon>
        <taxon>Pichiomycetes</taxon>
        <taxon>Pichiales</taxon>
        <taxon>Pichiaceae</taxon>
        <taxon>Pichia</taxon>
    </lineage>
</organism>
<dbReference type="InterPro" id="IPR006195">
    <property type="entry name" value="aa-tRNA-synth_II"/>
</dbReference>
<keyword evidence="4" id="KW-0030">Aminoacyl-tRNA synthetase</keyword>
<dbReference type="Gene3D" id="3.30.930.10">
    <property type="entry name" value="Bira Bifunctional Protein, Domain 2"/>
    <property type="match status" value="1"/>
</dbReference>
<sequence>MLRQVQSLPRFRLGRTATWLSRKYTTNSGAQALKITEDSDFAFRKDHVEGLTAVEQDRQYYPRLRDAIRELADDATHTKMLRVPEFRSLYRDVTPENIKEFENDSRYLLCGKITSIRRAGKGSMFIDIRQDFDRVQLIVHHKVMDIDKEQFLDLHSAFRPGDQVIAFGNVGVTKVGELSLKLVKPLKLAAPSLHPLPPRFNDVGKINQNRVVDYLVNRDSVEVILLRSRVIQLIRQFLEERQFISVETPIICNGNSGANATPFETSSQHIENWKDGENAKLNLRVAPELWLKKLIIAGFDKVYEIGKSFRNEGIDATHNPEFTTCEFYQTFIGLSELMEMGEEMIIFILNKILQESRFERFHETARELYDKIQSNGGKFRRLEFLDTLAQETGEYLANKDLNREGLVRYYNKIGLSRPDINSMNASELINELSERFVEPQCSGKASQDGGVPTFIYNIPEISSPLSKSDSSSGISYRFEMYIDGREYMNAYEEENNPFKQRSKFSQQMENRLAGDNESLLPDERFVEFMEWGMPPTGGFGLGIDRLVMRLAGQARIERVLSFGRITDVIKQ</sequence>
<dbReference type="GO" id="GO:0005739">
    <property type="term" value="C:mitochondrion"/>
    <property type="evidence" value="ECO:0007669"/>
    <property type="project" value="EnsemblFungi"/>
</dbReference>
<dbReference type="Proteomes" id="UP000029867">
    <property type="component" value="Unassembled WGS sequence"/>
</dbReference>
<dbReference type="PANTHER" id="PTHR42918:SF5">
    <property type="entry name" value="LYSINE--TRNA LIGASE, MITOCHONDRIAL"/>
    <property type="match status" value="1"/>
</dbReference>
<dbReference type="Gene3D" id="2.40.50.140">
    <property type="entry name" value="Nucleic acid-binding proteins"/>
    <property type="match status" value="1"/>
</dbReference>
<dbReference type="InterPro" id="IPR018149">
    <property type="entry name" value="Lys-tRNA-synth_II_C"/>
</dbReference>
<dbReference type="PROSITE" id="PS50862">
    <property type="entry name" value="AA_TRNA_LIGASE_II"/>
    <property type="match status" value="1"/>
</dbReference>
<dbReference type="GO" id="GO:0008033">
    <property type="term" value="P:tRNA processing"/>
    <property type="evidence" value="ECO:0007669"/>
    <property type="project" value="EnsemblFungi"/>
</dbReference>
<dbReference type="GO" id="GO:0005524">
    <property type="term" value="F:ATP binding"/>
    <property type="evidence" value="ECO:0007669"/>
    <property type="project" value="UniProtKB-KW"/>
</dbReference>
<gene>
    <name evidence="8" type="ORF">CAS74_000563</name>
    <name evidence="7" type="ORF">JL09_g3457</name>
</gene>
<reference evidence="7" key="2">
    <citation type="submission" date="2014-08" db="EMBL/GenBank/DDBJ databases">
        <title>Exploiting Issatchenkia orientalis SD108 for Succinic Acid Production.</title>
        <authorList>
            <person name="Xiao H."/>
            <person name="Shao Z."/>
            <person name="Jiang Y."/>
            <person name="Dole S."/>
            <person name="Zhao H."/>
        </authorList>
    </citation>
    <scope>NUCLEOTIDE SEQUENCE [LARGE SCALE GENOMIC DNA]</scope>
    <source>
        <strain evidence="7">SD108</strain>
    </source>
</reference>
<reference evidence="8 10" key="3">
    <citation type="submission" date="2017-05" db="EMBL/GenBank/DDBJ databases">
        <title>The Genome Sequence of Candida krusei Ckrusei653.</title>
        <authorList>
            <person name="Cuomo C."/>
            <person name="Forche A."/>
            <person name="Young S."/>
            <person name="Abouelleil A."/>
            <person name="Cao P."/>
            <person name="Chapman S."/>
            <person name="Cusick C."/>
            <person name="Shea T."/>
            <person name="Nusbaum C."/>
            <person name="Birren B."/>
        </authorList>
    </citation>
    <scope>NUCLEOTIDE SEQUENCE [LARGE SCALE GENOMIC DNA]</scope>
    <source>
        <strain evidence="8 10">Ckrusei653</strain>
    </source>
</reference>
<evidence type="ECO:0000313" key="9">
    <source>
        <dbReference type="Proteomes" id="UP000029867"/>
    </source>
</evidence>
<dbReference type="InterPro" id="IPR012340">
    <property type="entry name" value="NA-bd_OB-fold"/>
</dbReference>
<dbReference type="Pfam" id="PF00152">
    <property type="entry name" value="tRNA-synt_2"/>
    <property type="match status" value="1"/>
</dbReference>
<reference evidence="9" key="1">
    <citation type="journal article" date="2014" name="Microb. Cell Fact.">
        <title>Exploiting Issatchenkia orientalis SD108 for succinic acid production.</title>
        <authorList>
            <person name="Xiao H."/>
            <person name="Shao Z."/>
            <person name="Jiang Y."/>
            <person name="Dole S."/>
            <person name="Zhao H."/>
        </authorList>
    </citation>
    <scope>NUCLEOTIDE SEQUENCE [LARGE SCALE GENOMIC DNA]</scope>
    <source>
        <strain evidence="9">SD108</strain>
    </source>
</reference>
<evidence type="ECO:0000256" key="3">
    <source>
        <dbReference type="ARBA" id="ARBA00022840"/>
    </source>
</evidence>
<keyword evidence="1 8" id="KW-0436">Ligase</keyword>
<evidence type="ECO:0000256" key="2">
    <source>
        <dbReference type="ARBA" id="ARBA00022741"/>
    </source>
</evidence>
<evidence type="ECO:0000313" key="10">
    <source>
        <dbReference type="Proteomes" id="UP000195871"/>
    </source>
</evidence>
<dbReference type="Proteomes" id="UP000195871">
    <property type="component" value="Unassembled WGS sequence"/>
</dbReference>
<dbReference type="InterPro" id="IPR045864">
    <property type="entry name" value="aa-tRNA-synth_II/BPL/LPL"/>
</dbReference>